<evidence type="ECO:0000256" key="7">
    <source>
        <dbReference type="RuleBase" id="RU363064"/>
    </source>
</evidence>
<keyword evidence="9" id="KW-1185">Reference proteome</keyword>
<sequence length="468" mass="50971">MSEILQSIDGAIVDYNDYVGGYALLLLLIPTGLYFIFKFNFLNITKLGHSINVIKGSYDRVEDKGDINHFSALSTALSATVGTGNIVGVALAIYFGGPGAVFWMWITGFLGMILKYVECTLSNKFRKFNSDGTVSGGPMYYMEFGLKDKLGKFARILAVIFAAATMICSLGTGNMAQSNSISDALMTNYAIPHWFTGVFLTTLVLLVIVGGIRRIAEVTSRLVPFMAVLYFISAVIVLGANYNDVPQAFYLIFHDAFTGTAATGGFVGSTFMMTLLWGVRRGLFSNEAGQGSAAIAHAAAKTKYPAREGLVASIGPLVDTLIICTLTALLIIVTGTWDSGEKGVGMTILGLSKGLTRLGIEHTGRHIIGVGLLLFAFSTMISWSYYGSRAANYLMGEKAIKPYSYVFGLFVFLGSIWGIDLVWHFVDMVITFMTIPNLIALLLLAPVVWQETKKYFAQMEKVKYRANE</sequence>
<dbReference type="NCBIfam" id="TIGR00835">
    <property type="entry name" value="agcS"/>
    <property type="match status" value="1"/>
</dbReference>
<evidence type="ECO:0000256" key="1">
    <source>
        <dbReference type="ARBA" id="ARBA00004651"/>
    </source>
</evidence>
<dbReference type="Gene3D" id="1.20.1740.10">
    <property type="entry name" value="Amino acid/polyamine transporter I"/>
    <property type="match status" value="1"/>
</dbReference>
<evidence type="ECO:0000256" key="4">
    <source>
        <dbReference type="ARBA" id="ARBA00022692"/>
    </source>
</evidence>
<keyword evidence="4 7" id="KW-0812">Transmembrane</keyword>
<dbReference type="Pfam" id="PF01235">
    <property type="entry name" value="Na_Ala_symp"/>
    <property type="match status" value="1"/>
</dbReference>
<feature type="transmembrane region" description="Helical" evidence="7">
    <location>
        <begin position="70"/>
        <end position="94"/>
    </location>
</feature>
<dbReference type="Proteomes" id="UP000070633">
    <property type="component" value="Unassembled WGS sequence"/>
</dbReference>
<evidence type="ECO:0000313" key="8">
    <source>
        <dbReference type="EMBL" id="KXB08817.1"/>
    </source>
</evidence>
<name>A0ABR5TK05_9EURY</name>
<dbReference type="PANTHER" id="PTHR30330">
    <property type="entry name" value="AGSS FAMILY TRANSPORTER, SODIUM-ALANINE"/>
    <property type="match status" value="1"/>
</dbReference>
<evidence type="ECO:0000313" key="9">
    <source>
        <dbReference type="Proteomes" id="UP000070633"/>
    </source>
</evidence>
<reference evidence="8 9" key="1">
    <citation type="journal article" date="2016" name="Sci. Rep.">
        <title>Metabolic traits of an uncultured archaeal lineage -MSBL1- from brine pools of the Red Sea.</title>
        <authorList>
            <person name="Mwirichia R."/>
            <person name="Alam I."/>
            <person name="Rashid M."/>
            <person name="Vinu M."/>
            <person name="Ba-Alawi W."/>
            <person name="Anthony Kamau A."/>
            <person name="Kamanda Ngugi D."/>
            <person name="Goker M."/>
            <person name="Klenk H.P."/>
            <person name="Bajic V."/>
            <person name="Stingl U."/>
        </authorList>
    </citation>
    <scope>NUCLEOTIDE SEQUENCE [LARGE SCALE GENOMIC DNA]</scope>
    <source>
        <strain evidence="8">SCGC-AAA382M17</strain>
    </source>
</reference>
<feature type="transmembrane region" description="Helical" evidence="7">
    <location>
        <begin position="20"/>
        <end position="37"/>
    </location>
</feature>
<feature type="transmembrane region" description="Helical" evidence="7">
    <location>
        <begin position="192"/>
        <end position="210"/>
    </location>
</feature>
<proteinExistence type="inferred from homology"/>
<dbReference type="InterPro" id="IPR001463">
    <property type="entry name" value="Na/Ala_symport"/>
</dbReference>
<comment type="subcellular location">
    <subcellularLocation>
        <location evidence="1 7">Cell membrane</location>
        <topology evidence="1 7">Multi-pass membrane protein</topology>
    </subcellularLocation>
</comment>
<keyword evidence="6 7" id="KW-0472">Membrane</keyword>
<feature type="transmembrane region" description="Helical" evidence="7">
    <location>
        <begin position="222"/>
        <end position="242"/>
    </location>
</feature>
<dbReference type="EMBL" id="LHYI01000005">
    <property type="protein sequence ID" value="KXB08817.1"/>
    <property type="molecule type" value="Genomic_DNA"/>
</dbReference>
<feature type="transmembrane region" description="Helical" evidence="7">
    <location>
        <begin position="429"/>
        <end position="449"/>
    </location>
</feature>
<keyword evidence="2 7" id="KW-0813">Transport</keyword>
<feature type="transmembrane region" description="Helical" evidence="7">
    <location>
        <begin position="405"/>
        <end position="423"/>
    </location>
</feature>
<feature type="transmembrane region" description="Helical" evidence="7">
    <location>
        <begin position="310"/>
        <end position="333"/>
    </location>
</feature>
<comment type="similarity">
    <text evidence="7">Belongs to the alanine or glycine:cation symporter (AGCS) (TC 2.A.25) family.</text>
</comment>
<feature type="transmembrane region" description="Helical" evidence="7">
    <location>
        <begin position="100"/>
        <end position="117"/>
    </location>
</feature>
<keyword evidence="7" id="KW-0769">Symport</keyword>
<gene>
    <name evidence="8" type="ORF">AKJ55_00370</name>
</gene>
<dbReference type="PRINTS" id="PR00175">
    <property type="entry name" value="NAALASMPORT"/>
</dbReference>
<evidence type="ECO:0000256" key="6">
    <source>
        <dbReference type="ARBA" id="ARBA00023136"/>
    </source>
</evidence>
<keyword evidence="5 7" id="KW-1133">Transmembrane helix</keyword>
<feature type="transmembrane region" description="Helical" evidence="7">
    <location>
        <begin position="366"/>
        <end position="385"/>
    </location>
</feature>
<feature type="transmembrane region" description="Helical" evidence="7">
    <location>
        <begin position="153"/>
        <end position="172"/>
    </location>
</feature>
<evidence type="ECO:0008006" key="10">
    <source>
        <dbReference type="Google" id="ProtNLM"/>
    </source>
</evidence>
<evidence type="ECO:0000256" key="3">
    <source>
        <dbReference type="ARBA" id="ARBA00022475"/>
    </source>
</evidence>
<comment type="caution">
    <text evidence="8">The sequence shown here is derived from an EMBL/GenBank/DDBJ whole genome shotgun (WGS) entry which is preliminary data.</text>
</comment>
<keyword evidence="3 7" id="KW-1003">Cell membrane</keyword>
<accession>A0ABR5TK05</accession>
<organism evidence="8 9">
    <name type="scientific">candidate division MSBL1 archaeon SCGC-AAA382M17</name>
    <dbReference type="NCBI Taxonomy" id="1698284"/>
    <lineage>
        <taxon>Archaea</taxon>
        <taxon>Methanobacteriati</taxon>
        <taxon>Methanobacteriota</taxon>
        <taxon>candidate division MSBL1</taxon>
    </lineage>
</organism>
<protein>
    <recommendedName>
        <fullName evidence="10">Transporter</fullName>
    </recommendedName>
</protein>
<evidence type="ECO:0000256" key="2">
    <source>
        <dbReference type="ARBA" id="ARBA00022448"/>
    </source>
</evidence>
<dbReference type="PANTHER" id="PTHR30330:SF3">
    <property type="entry name" value="TRANSCRIPTIONAL REGULATOR, LRP FAMILY"/>
    <property type="match status" value="1"/>
</dbReference>
<feature type="transmembrane region" description="Helical" evidence="7">
    <location>
        <begin position="248"/>
        <end position="277"/>
    </location>
</feature>
<evidence type="ECO:0000256" key="5">
    <source>
        <dbReference type="ARBA" id="ARBA00022989"/>
    </source>
</evidence>